<comment type="similarity">
    <text evidence="10">Belongs to the peroxiredoxin family. BCP/PrxQ subfamily.</text>
</comment>
<dbReference type="InterPro" id="IPR050924">
    <property type="entry name" value="Peroxiredoxin_BCP/PrxQ"/>
</dbReference>
<keyword evidence="6" id="KW-0560">Oxidoreductase</keyword>
<dbReference type="InterPro" id="IPR013766">
    <property type="entry name" value="Thioredoxin_domain"/>
</dbReference>
<organism evidence="15 16">
    <name type="scientific">Legionella quinlivanii</name>
    <dbReference type="NCBI Taxonomy" id="45073"/>
    <lineage>
        <taxon>Bacteria</taxon>
        <taxon>Pseudomonadati</taxon>
        <taxon>Pseudomonadota</taxon>
        <taxon>Gammaproteobacteria</taxon>
        <taxon>Legionellales</taxon>
        <taxon>Legionellaceae</taxon>
        <taxon>Legionella</taxon>
    </lineage>
</organism>
<evidence type="ECO:0000256" key="6">
    <source>
        <dbReference type="ARBA" id="ARBA00023002"/>
    </source>
</evidence>
<comment type="caution">
    <text evidence="15">The sequence shown here is derived from an EMBL/GenBank/DDBJ whole genome shotgun (WGS) entry which is preliminary data.</text>
</comment>
<dbReference type="AlphaFoldDB" id="A0A0W0Y5B1"/>
<reference evidence="15 16" key="1">
    <citation type="submission" date="2015-11" db="EMBL/GenBank/DDBJ databases">
        <title>Genomic analysis of 38 Legionella species identifies large and diverse effector repertoires.</title>
        <authorList>
            <person name="Burstein D."/>
            <person name="Amaro F."/>
            <person name="Zusman T."/>
            <person name="Lifshitz Z."/>
            <person name="Cohen O."/>
            <person name="Gilbert J.A."/>
            <person name="Pupko T."/>
            <person name="Shuman H.A."/>
            <person name="Segal G."/>
        </authorList>
    </citation>
    <scope>NUCLEOTIDE SEQUENCE [LARGE SCALE GENOMIC DNA]</scope>
    <source>
        <strain evidence="15 16">CDC#1442-AUS-E</strain>
    </source>
</reference>
<keyword evidence="5" id="KW-0049">Antioxidant</keyword>
<comment type="function">
    <text evidence="1">Thiol-specific peroxidase that catalyzes the reduction of hydrogen peroxide and organic hydroperoxides to water and alcohols, respectively. Plays a role in cell protection against oxidative stress by detoxifying peroxides and as sensor of hydrogen peroxide-mediated signaling events.</text>
</comment>
<dbReference type="CDD" id="cd03017">
    <property type="entry name" value="PRX_BCP"/>
    <property type="match status" value="1"/>
</dbReference>
<dbReference type="OrthoDB" id="9812811at2"/>
<feature type="domain" description="Thioredoxin" evidence="14">
    <location>
        <begin position="1"/>
        <end position="154"/>
    </location>
</feature>
<keyword evidence="7" id="KW-1015">Disulfide bond</keyword>
<evidence type="ECO:0000256" key="5">
    <source>
        <dbReference type="ARBA" id="ARBA00022862"/>
    </source>
</evidence>
<dbReference type="GO" id="GO:0008379">
    <property type="term" value="F:thioredoxin peroxidase activity"/>
    <property type="evidence" value="ECO:0007669"/>
    <property type="project" value="TreeGrafter"/>
</dbReference>
<evidence type="ECO:0000313" key="15">
    <source>
        <dbReference type="EMBL" id="KTD52136.1"/>
    </source>
</evidence>
<dbReference type="SUPFAM" id="SSF52833">
    <property type="entry name" value="Thioredoxin-like"/>
    <property type="match status" value="1"/>
</dbReference>
<dbReference type="FunFam" id="3.40.30.10:FF:000007">
    <property type="entry name" value="Thioredoxin-dependent thiol peroxidase"/>
    <property type="match status" value="1"/>
</dbReference>
<dbReference type="InterPro" id="IPR024706">
    <property type="entry name" value="Peroxiredoxin_AhpC-typ"/>
</dbReference>
<dbReference type="RefSeq" id="WP_058507068.1">
    <property type="nucleotide sequence ID" value="NZ_CAAAIK010000006.1"/>
</dbReference>
<keyword evidence="8" id="KW-0676">Redox-active center</keyword>
<evidence type="ECO:0000256" key="1">
    <source>
        <dbReference type="ARBA" id="ARBA00003330"/>
    </source>
</evidence>
<evidence type="ECO:0000256" key="9">
    <source>
        <dbReference type="ARBA" id="ARBA00032824"/>
    </source>
</evidence>
<sequence>MKTGELVKDFQFVATNDLEQKLSDYRGKWLVLYFYPKDATPGCTLESQNFRDAHSKFKHLNAEILGISRDSLSSHDKFKCKQELPFELISDQDEAICNLFDVIKMKMMYGKQVRGIERSTFLIDPEGVLRKEWRKVSVDNHVKEVLDELKALQA</sequence>
<evidence type="ECO:0000256" key="11">
    <source>
        <dbReference type="ARBA" id="ARBA00042639"/>
    </source>
</evidence>
<dbReference type="PIRSF" id="PIRSF000239">
    <property type="entry name" value="AHPC"/>
    <property type="match status" value="1"/>
</dbReference>
<evidence type="ECO:0000256" key="10">
    <source>
        <dbReference type="ARBA" id="ARBA00038489"/>
    </source>
</evidence>
<dbReference type="PATRIC" id="fig|45073.5.peg.1034"/>
<dbReference type="GO" id="GO:0045454">
    <property type="term" value="P:cell redox homeostasis"/>
    <property type="evidence" value="ECO:0007669"/>
    <property type="project" value="TreeGrafter"/>
</dbReference>
<evidence type="ECO:0000256" key="4">
    <source>
        <dbReference type="ARBA" id="ARBA00022559"/>
    </source>
</evidence>
<dbReference type="InterPro" id="IPR000866">
    <property type="entry name" value="AhpC/TSA"/>
</dbReference>
<evidence type="ECO:0000256" key="2">
    <source>
        <dbReference type="ARBA" id="ARBA00011245"/>
    </source>
</evidence>
<dbReference type="GO" id="GO:0034599">
    <property type="term" value="P:cellular response to oxidative stress"/>
    <property type="evidence" value="ECO:0007669"/>
    <property type="project" value="TreeGrafter"/>
</dbReference>
<dbReference type="PROSITE" id="PS51352">
    <property type="entry name" value="THIOREDOXIN_2"/>
    <property type="match status" value="1"/>
</dbReference>
<proteinExistence type="inferred from homology"/>
<comment type="subunit">
    <text evidence="2">Monomer.</text>
</comment>
<dbReference type="PANTHER" id="PTHR42801">
    <property type="entry name" value="THIOREDOXIN-DEPENDENT PEROXIDE REDUCTASE"/>
    <property type="match status" value="1"/>
</dbReference>
<keyword evidence="4" id="KW-0575">Peroxidase</keyword>
<dbReference type="PANTHER" id="PTHR42801:SF4">
    <property type="entry name" value="AHPC_TSA FAMILY PROTEIN"/>
    <property type="match status" value="1"/>
</dbReference>
<name>A0A0W0Y5B1_9GAMM</name>
<protein>
    <recommendedName>
        <fullName evidence="3">thioredoxin-dependent peroxiredoxin</fullName>
        <ecNumber evidence="3">1.11.1.24</ecNumber>
    </recommendedName>
    <alternativeName>
        <fullName evidence="9">Thioredoxin peroxidase</fullName>
    </alternativeName>
    <alternativeName>
        <fullName evidence="11">Thioredoxin-dependent peroxiredoxin Bcp</fullName>
    </alternativeName>
</protein>
<keyword evidence="16" id="KW-1185">Reference proteome</keyword>
<evidence type="ECO:0000256" key="12">
    <source>
        <dbReference type="ARBA" id="ARBA00049091"/>
    </source>
</evidence>
<evidence type="ECO:0000313" key="16">
    <source>
        <dbReference type="Proteomes" id="UP000054618"/>
    </source>
</evidence>
<dbReference type="STRING" id="45073.Lqui_0980"/>
<evidence type="ECO:0000256" key="8">
    <source>
        <dbReference type="ARBA" id="ARBA00023284"/>
    </source>
</evidence>
<dbReference type="EMBL" id="LNYS01000006">
    <property type="protein sequence ID" value="KTD52136.1"/>
    <property type="molecule type" value="Genomic_DNA"/>
</dbReference>
<dbReference type="Gene3D" id="3.40.30.10">
    <property type="entry name" value="Glutaredoxin"/>
    <property type="match status" value="1"/>
</dbReference>
<comment type="catalytic activity">
    <reaction evidence="12">
        <text>a hydroperoxide + [thioredoxin]-dithiol = an alcohol + [thioredoxin]-disulfide + H2O</text>
        <dbReference type="Rhea" id="RHEA:62620"/>
        <dbReference type="Rhea" id="RHEA-COMP:10698"/>
        <dbReference type="Rhea" id="RHEA-COMP:10700"/>
        <dbReference type="ChEBI" id="CHEBI:15377"/>
        <dbReference type="ChEBI" id="CHEBI:29950"/>
        <dbReference type="ChEBI" id="CHEBI:30879"/>
        <dbReference type="ChEBI" id="CHEBI:35924"/>
        <dbReference type="ChEBI" id="CHEBI:50058"/>
        <dbReference type="EC" id="1.11.1.24"/>
    </reaction>
</comment>
<dbReference type="EC" id="1.11.1.24" evidence="3"/>
<dbReference type="InterPro" id="IPR036249">
    <property type="entry name" value="Thioredoxin-like_sf"/>
</dbReference>
<evidence type="ECO:0000256" key="3">
    <source>
        <dbReference type="ARBA" id="ARBA00013017"/>
    </source>
</evidence>
<feature type="active site" description="Cysteine sulfenic acid (-SOH) intermediate; for peroxidase activity" evidence="13">
    <location>
        <position position="43"/>
    </location>
</feature>
<evidence type="ECO:0000256" key="7">
    <source>
        <dbReference type="ARBA" id="ARBA00023157"/>
    </source>
</evidence>
<dbReference type="Pfam" id="PF00578">
    <property type="entry name" value="AhpC-TSA"/>
    <property type="match status" value="1"/>
</dbReference>
<dbReference type="Proteomes" id="UP000054618">
    <property type="component" value="Unassembled WGS sequence"/>
</dbReference>
<gene>
    <name evidence="15" type="ORF">Lqui_0980</name>
</gene>
<accession>A0A0W0Y5B1</accession>
<evidence type="ECO:0000256" key="13">
    <source>
        <dbReference type="PIRSR" id="PIRSR000239-1"/>
    </source>
</evidence>
<evidence type="ECO:0000259" key="14">
    <source>
        <dbReference type="PROSITE" id="PS51352"/>
    </source>
</evidence>
<dbReference type="GO" id="GO:0005737">
    <property type="term" value="C:cytoplasm"/>
    <property type="evidence" value="ECO:0007669"/>
    <property type="project" value="TreeGrafter"/>
</dbReference>